<proteinExistence type="predicted"/>
<evidence type="ECO:0000256" key="1">
    <source>
        <dbReference type="SAM" id="MobiDB-lite"/>
    </source>
</evidence>
<feature type="region of interest" description="Disordered" evidence="1">
    <location>
        <begin position="1"/>
        <end position="23"/>
    </location>
</feature>
<feature type="domain" description="Phasin" evidence="2">
    <location>
        <begin position="55"/>
        <end position="150"/>
    </location>
</feature>
<gene>
    <name evidence="4" type="ORF">BST63_00510</name>
    <name evidence="3" type="ORF">BSZ18_09610</name>
</gene>
<evidence type="ECO:0000313" key="6">
    <source>
        <dbReference type="Proteomes" id="UP000193884"/>
    </source>
</evidence>
<dbReference type="OrthoDB" id="8253205at2"/>
<dbReference type="InterPro" id="IPR018968">
    <property type="entry name" value="Phasin"/>
</dbReference>
<dbReference type="Proteomes" id="UP000193553">
    <property type="component" value="Unassembled WGS sequence"/>
</dbReference>
<dbReference type="EMBL" id="NAFK01000082">
    <property type="protein sequence ID" value="OSJ36609.1"/>
    <property type="molecule type" value="Genomic_DNA"/>
</dbReference>
<accession>A0A1X3F2Y3</accession>
<evidence type="ECO:0000259" key="2">
    <source>
        <dbReference type="Pfam" id="PF09361"/>
    </source>
</evidence>
<protein>
    <submittedName>
        <fullName evidence="3">Phasin</fullName>
    </submittedName>
</protein>
<dbReference type="Proteomes" id="UP000193884">
    <property type="component" value="Unassembled WGS sequence"/>
</dbReference>
<dbReference type="EMBL" id="NAFI01000159">
    <property type="protein sequence ID" value="OSJ14490.1"/>
    <property type="molecule type" value="Genomic_DNA"/>
</dbReference>
<dbReference type="AlphaFoldDB" id="A0A1X3F2Y3"/>
<evidence type="ECO:0000313" key="3">
    <source>
        <dbReference type="EMBL" id="OSJ14490.1"/>
    </source>
</evidence>
<organism evidence="3 5">
    <name type="scientific">Bradyrhizobium canariense</name>
    <dbReference type="NCBI Taxonomy" id="255045"/>
    <lineage>
        <taxon>Bacteria</taxon>
        <taxon>Pseudomonadati</taxon>
        <taxon>Pseudomonadota</taxon>
        <taxon>Alphaproteobacteria</taxon>
        <taxon>Hyphomicrobiales</taxon>
        <taxon>Nitrobacteraceae</taxon>
        <taxon>Bradyrhizobium</taxon>
    </lineage>
</organism>
<name>A0A1X3F2Y3_9BRAD</name>
<keyword evidence="6" id="KW-1185">Reference proteome</keyword>
<dbReference type="Pfam" id="PF09361">
    <property type="entry name" value="Phasin_2"/>
    <property type="match status" value="1"/>
</dbReference>
<dbReference type="RefSeq" id="WP_085352703.1">
    <property type="nucleotide sequence ID" value="NZ_JAFBBN010000001.1"/>
</dbReference>
<evidence type="ECO:0000313" key="5">
    <source>
        <dbReference type="Proteomes" id="UP000193553"/>
    </source>
</evidence>
<evidence type="ECO:0000313" key="4">
    <source>
        <dbReference type="EMBL" id="OSJ36609.1"/>
    </source>
</evidence>
<reference evidence="5 6" key="1">
    <citation type="submission" date="2017-03" db="EMBL/GenBank/DDBJ databases">
        <title>Whole genome sequences of fourteen strains of Bradyrhizobium canariense and one strain of Bradyrhizobium japonicum isolated from Lupinus (Papilionoideae: Genisteae) species in Algeria.</title>
        <authorList>
            <person name="Crovadore J."/>
            <person name="Chekireb D."/>
            <person name="Brachmann A."/>
            <person name="Chablais R."/>
            <person name="Cochard B."/>
            <person name="Lefort F."/>
        </authorList>
    </citation>
    <scope>NUCLEOTIDE SEQUENCE [LARGE SCALE GENOMIC DNA]</scope>
    <source>
        <strain evidence="3 5">UBMA195</strain>
        <strain evidence="4 6">UBMAN05</strain>
    </source>
</reference>
<sequence length="160" mass="17839">MNDANVKVETQADPVNENTNGAKPRIDLPLLNFQELFRGFAEQGAAQTKKNIASMKATSEEISDILREACSMNARGAVDYGAKVIEISKDNTRATLEFLSRLAETRSLLDIVHLSTARSREAFEVVSAQNRELWELAQKVAIETTEPIKTSFNRVFHKTV</sequence>
<comment type="caution">
    <text evidence="3">The sequence shown here is derived from an EMBL/GenBank/DDBJ whole genome shotgun (WGS) entry which is preliminary data.</text>
</comment>